<evidence type="ECO:0000256" key="7">
    <source>
        <dbReference type="SAM" id="Phobius"/>
    </source>
</evidence>
<feature type="transmembrane region" description="Helical" evidence="7">
    <location>
        <begin position="98"/>
        <end position="116"/>
    </location>
</feature>
<feature type="domain" description="Na+/H+ antiporter NhaC-like C-terminal" evidence="8">
    <location>
        <begin position="154"/>
        <end position="485"/>
    </location>
</feature>
<dbReference type="Pfam" id="PF13726">
    <property type="entry name" value="Na_H_antiport_2"/>
    <property type="match status" value="1"/>
</dbReference>
<keyword evidence="2" id="KW-1003">Cell membrane</keyword>
<evidence type="ECO:0000256" key="3">
    <source>
        <dbReference type="ARBA" id="ARBA00022692"/>
    </source>
</evidence>
<keyword evidence="11" id="KW-1185">Reference proteome</keyword>
<evidence type="ECO:0000256" key="2">
    <source>
        <dbReference type="ARBA" id="ARBA00022475"/>
    </source>
</evidence>
<protein>
    <submittedName>
        <fullName evidence="10">Na+/H+ antiporter NhaC</fullName>
    </submittedName>
</protein>
<reference evidence="10 11" key="1">
    <citation type="submission" date="2018-06" db="EMBL/GenBank/DDBJ databases">
        <authorList>
            <consortium name="Pathogen Informatics"/>
            <person name="Doyle S."/>
        </authorList>
    </citation>
    <scope>NUCLEOTIDE SEQUENCE [LARGE SCALE GENOMIC DNA]</scope>
    <source>
        <strain evidence="10 11">NCTC11862</strain>
    </source>
</reference>
<feature type="transmembrane region" description="Helical" evidence="7">
    <location>
        <begin position="311"/>
        <end position="331"/>
    </location>
</feature>
<evidence type="ECO:0000259" key="8">
    <source>
        <dbReference type="Pfam" id="PF03553"/>
    </source>
</evidence>
<keyword evidence="3 7" id="KW-0812">Transmembrane</keyword>
<accession>A0A376CN27</accession>
<comment type="subcellular location">
    <subcellularLocation>
        <location evidence="1">Cell membrane</location>
        <topology evidence="1">Multi-pass membrane protein</topology>
    </subcellularLocation>
</comment>
<dbReference type="OrthoDB" id="9772446at2"/>
<evidence type="ECO:0000256" key="4">
    <source>
        <dbReference type="ARBA" id="ARBA00022989"/>
    </source>
</evidence>
<evidence type="ECO:0000313" key="11">
    <source>
        <dbReference type="Proteomes" id="UP000254467"/>
    </source>
</evidence>
<feature type="domain" description="Putative Na+/H+ antiporter N-terminal" evidence="9">
    <location>
        <begin position="2"/>
        <end position="88"/>
    </location>
</feature>
<dbReference type="InterPro" id="IPR032813">
    <property type="entry name" value="Na_H_antiport_N"/>
</dbReference>
<dbReference type="InterPro" id="IPR018461">
    <property type="entry name" value="Na/H_Antiport_NhaC-like_C"/>
</dbReference>
<dbReference type="Proteomes" id="UP000254467">
    <property type="component" value="Unassembled WGS sequence"/>
</dbReference>
<dbReference type="AlphaFoldDB" id="A0A376CN27"/>
<evidence type="ECO:0000313" key="10">
    <source>
        <dbReference type="EMBL" id="STC69901.1"/>
    </source>
</evidence>
<dbReference type="GO" id="GO:0005886">
    <property type="term" value="C:plasma membrane"/>
    <property type="evidence" value="ECO:0007669"/>
    <property type="project" value="UniProtKB-SubCell"/>
</dbReference>
<proteinExistence type="predicted"/>
<dbReference type="RefSeq" id="WP_018581871.1">
    <property type="nucleotide sequence ID" value="NZ_LDYD01000003.1"/>
</dbReference>
<dbReference type="Pfam" id="PF03553">
    <property type="entry name" value="Na_H_antiporter"/>
    <property type="match status" value="1"/>
</dbReference>
<feature type="transmembrane region" description="Helical" evidence="7">
    <location>
        <begin position="194"/>
        <end position="217"/>
    </location>
</feature>
<feature type="transmembrane region" description="Helical" evidence="7">
    <location>
        <begin position="343"/>
        <end position="362"/>
    </location>
</feature>
<gene>
    <name evidence="10" type="ORF">NCTC11862_01703</name>
</gene>
<evidence type="ECO:0000256" key="6">
    <source>
        <dbReference type="SAM" id="MobiDB-lite"/>
    </source>
</evidence>
<sequence>MNAVLIAVIVMLILSVCRVHVVLALFIGALVGGLTAGLGLETTMVAFQEGLQGGAKIALSYALLGAFAMAVANSGLPRLLADWLIKRIGTTNETTKKVTIAVTKWGMLLGILAMAVMSQNLIPVHIAFIPILIPPLLVVFNKLRLDRRLIACILTFGLVTTYMWIPVGFGSIFLNDILLGNVESAGLDISGINIFGVMTIPALGMVAGLLIATFISYRKPRDYADRSIAAGTTPRNDEPLPGSSTQPDNSGAEATGPGAAAVEVAEQVEAEQAPADEPVSKYKVIVALIAIVATFAVQVVMQSMGTEADSLLVGALVGLSIFLLTGAVNWREADDVFTGGMKMMALIGFIMITAQGFAAVMTETGEVEPLVTSTAEIFDGNKSAAAIAMLVVGLIVTMGIGSSFSTLPIIATIYVPLCVTMGFSPAATIALIGTAGALGDAGSPASDSTLGPTAGLNADGQHDHIRDTVIPTFLHYNIPLLISGWVAAMVL</sequence>
<dbReference type="InterPro" id="IPR052576">
    <property type="entry name" value="AA_Transporter-Related"/>
</dbReference>
<feature type="transmembrane region" description="Helical" evidence="7">
    <location>
        <begin position="413"/>
        <end position="438"/>
    </location>
</feature>
<dbReference type="PANTHER" id="PTHR37821">
    <property type="entry name" value="AMINO ACID TRANSPORTER YUIF-RELATED"/>
    <property type="match status" value="1"/>
</dbReference>
<keyword evidence="5 7" id="KW-0472">Membrane</keyword>
<dbReference type="STRING" id="35756.GCA_001044155_00521"/>
<feature type="region of interest" description="Disordered" evidence="6">
    <location>
        <begin position="229"/>
        <end position="256"/>
    </location>
</feature>
<feature type="transmembrane region" description="Helical" evidence="7">
    <location>
        <begin position="382"/>
        <end position="401"/>
    </location>
</feature>
<feature type="transmembrane region" description="Helical" evidence="7">
    <location>
        <begin position="473"/>
        <end position="490"/>
    </location>
</feature>
<feature type="transmembrane region" description="Helical" evidence="7">
    <location>
        <begin position="149"/>
        <end position="174"/>
    </location>
</feature>
<evidence type="ECO:0000256" key="1">
    <source>
        <dbReference type="ARBA" id="ARBA00004651"/>
    </source>
</evidence>
<evidence type="ECO:0000259" key="9">
    <source>
        <dbReference type="Pfam" id="PF13726"/>
    </source>
</evidence>
<keyword evidence="4 7" id="KW-1133">Transmembrane helix</keyword>
<dbReference type="PANTHER" id="PTHR37821:SF1">
    <property type="entry name" value="AMINO ACID TRANSPORTER YUIF-RELATED"/>
    <property type="match status" value="1"/>
</dbReference>
<organism evidence="10 11">
    <name type="scientific">Corynebacterium pilosum</name>
    <dbReference type="NCBI Taxonomy" id="35756"/>
    <lineage>
        <taxon>Bacteria</taxon>
        <taxon>Bacillati</taxon>
        <taxon>Actinomycetota</taxon>
        <taxon>Actinomycetes</taxon>
        <taxon>Mycobacteriales</taxon>
        <taxon>Corynebacteriaceae</taxon>
        <taxon>Corynebacterium</taxon>
    </lineage>
</organism>
<dbReference type="EMBL" id="UFXQ01000001">
    <property type="protein sequence ID" value="STC69901.1"/>
    <property type="molecule type" value="Genomic_DNA"/>
</dbReference>
<feature type="transmembrane region" description="Helical" evidence="7">
    <location>
        <begin position="284"/>
        <end position="305"/>
    </location>
</feature>
<name>A0A376CN27_9CORY</name>
<evidence type="ECO:0000256" key="5">
    <source>
        <dbReference type="ARBA" id="ARBA00023136"/>
    </source>
</evidence>
<feature type="transmembrane region" description="Helical" evidence="7">
    <location>
        <begin position="58"/>
        <end position="77"/>
    </location>
</feature>
<feature type="transmembrane region" description="Helical" evidence="7">
    <location>
        <begin position="122"/>
        <end position="140"/>
    </location>
</feature>
<feature type="transmembrane region" description="Helical" evidence="7">
    <location>
        <begin position="5"/>
        <end position="38"/>
    </location>
</feature>